<keyword evidence="5 8" id="KW-0255">Endonuclease</keyword>
<evidence type="ECO:0000256" key="6">
    <source>
        <dbReference type="ARBA" id="ARBA00022801"/>
    </source>
</evidence>
<evidence type="ECO:0000256" key="4">
    <source>
        <dbReference type="ARBA" id="ARBA00022722"/>
    </source>
</evidence>
<evidence type="ECO:0000313" key="8">
    <source>
        <dbReference type="EMBL" id="HAE1795987.1"/>
    </source>
</evidence>
<evidence type="ECO:0000256" key="3">
    <source>
        <dbReference type="ARBA" id="ARBA00022705"/>
    </source>
</evidence>
<organism evidence="8">
    <name type="scientific">Salmonella enterica subsp. enterica serovar Ank</name>
    <dbReference type="NCBI Taxonomy" id="1173578"/>
    <lineage>
        <taxon>Bacteria</taxon>
        <taxon>Pseudomonadati</taxon>
        <taxon>Pseudomonadota</taxon>
        <taxon>Gammaproteobacteria</taxon>
        <taxon>Enterobacterales</taxon>
        <taxon>Enterobacteriaceae</taxon>
        <taxon>Salmonella</taxon>
    </lineage>
</organism>
<name>A0A727BZP2_SALET</name>
<evidence type="ECO:0000256" key="5">
    <source>
        <dbReference type="ARBA" id="ARBA00022759"/>
    </source>
</evidence>
<comment type="caution">
    <text evidence="8">The sequence shown here is derived from an EMBL/GenBank/DDBJ whole genome shotgun (WGS) entry which is preliminary data.</text>
</comment>
<dbReference type="InterPro" id="IPR008766">
    <property type="entry name" value="Replication_gene_A-like"/>
</dbReference>
<evidence type="ECO:0000256" key="1">
    <source>
        <dbReference type="ARBA" id="ARBA00003293"/>
    </source>
</evidence>
<keyword evidence="4" id="KW-0540">Nuclease</keyword>
<dbReference type="GO" id="GO:0016787">
    <property type="term" value="F:hydrolase activity"/>
    <property type="evidence" value="ECO:0007669"/>
    <property type="project" value="UniProtKB-KW"/>
</dbReference>
<accession>A0A727BZP2</accession>
<comment type="similarity">
    <text evidence="2">Belongs to the phage GPA family.</text>
</comment>
<dbReference type="Pfam" id="PF05840">
    <property type="entry name" value="Phage_GPA"/>
    <property type="match status" value="1"/>
</dbReference>
<dbReference type="GO" id="GO:0006260">
    <property type="term" value="P:DNA replication"/>
    <property type="evidence" value="ECO:0007669"/>
    <property type="project" value="UniProtKB-KW"/>
</dbReference>
<dbReference type="AlphaFoldDB" id="A0A727BZP2"/>
<comment type="function">
    <text evidence="1">Possible endonuclease which induces a single-strand cut and initiates DNA replication.</text>
</comment>
<dbReference type="EMBL" id="DAARBX010000037">
    <property type="protein sequence ID" value="HAE1795987.1"/>
    <property type="molecule type" value="Genomic_DNA"/>
</dbReference>
<keyword evidence="3" id="KW-0235">DNA replication</keyword>
<protein>
    <submittedName>
        <fullName evidence="8">Replication endonuclease</fullName>
    </submittedName>
</protein>
<keyword evidence="6" id="KW-0378">Hydrolase</keyword>
<reference evidence="8" key="1">
    <citation type="journal article" date="2018" name="Genome Biol.">
        <title>SKESA: strategic k-mer extension for scrupulous assemblies.</title>
        <authorList>
            <person name="Souvorov A."/>
            <person name="Agarwala R."/>
            <person name="Lipman D.J."/>
        </authorList>
    </citation>
    <scope>NUCLEOTIDE SEQUENCE</scope>
    <source>
        <strain evidence="8">BCW_2640</strain>
    </source>
</reference>
<sequence>MSAPVNGGFRAPTPEEEQQFFDDVRQAFIHLPRFIAQRLSRRVVSAYHVKGYSGARAMFAGIMQHDMPVLERTQKQYIINPDELPGYIFGGLASDDAYGVVRSLSWRFNALVDGDEGDVRLLAQDISLYLLGEMEHLDVLLAGEDSGAASGALYAMAAGLVEHFRQEPPEWKRFTGRKLSLEQVMVAISRMMSERYWMGCLLPYVRRWREHLNIAVGEVRRQTSPHCSYERVQQWLAGRQRGREIMASTDVEDEDTGERFNLLDLVNNSVSDNEKRRAEMMTRVKGLENLAKFDGVAQEQGYTGLFFTITPPSEYHAWLMSGHRNRKYNGASPREAQQYFTTMWRRISSTLRRKGINIFGLRVSEPHHDGTPHWHGVLFVHEEHEKQLREILEDYANRAAHSGGAGGNACIRRPGYKSHLEIKRIDEDLGSATAYIAKHIGMNLDGCAPGGTNQETGHPMVVTARHACAWASLWGIKQFQFIGSAPVSVWRELRRFNNQAHADRISPQLGELHRAANGGDWQTYTRLQGGLFTTRDGLTLRAWYRLSDEPDECGRFSSAIRGVYLPGKSMPPVMTRTRSWKITRRNDVKPGSLKNSRKPALTPWTRVNNCIMSKKQPTDHPPDPYLKIPIQLELDFGETKKVRVSER</sequence>
<evidence type="ECO:0000259" key="7">
    <source>
        <dbReference type="Pfam" id="PF05840"/>
    </source>
</evidence>
<gene>
    <name evidence="8" type="ORF">G3V02_004800</name>
</gene>
<evidence type="ECO:0000256" key="2">
    <source>
        <dbReference type="ARBA" id="ARBA00009260"/>
    </source>
</evidence>
<proteinExistence type="inferred from homology"/>
<dbReference type="GO" id="GO:0004519">
    <property type="term" value="F:endonuclease activity"/>
    <property type="evidence" value="ECO:0007669"/>
    <property type="project" value="UniProtKB-KW"/>
</dbReference>
<feature type="domain" description="Replication gene A protein-like" evidence="7">
    <location>
        <begin position="142"/>
        <end position="446"/>
    </location>
</feature>
<reference evidence="8" key="2">
    <citation type="submission" date="2018-07" db="EMBL/GenBank/DDBJ databases">
        <authorList>
            <consortium name="NCBI Pathogen Detection Project"/>
        </authorList>
    </citation>
    <scope>NUCLEOTIDE SEQUENCE</scope>
    <source>
        <strain evidence="8">BCW_2640</strain>
    </source>
</reference>